<organism evidence="9 10">
    <name type="scientific">Methylobacterium hispanicum</name>
    <dbReference type="NCBI Taxonomy" id="270350"/>
    <lineage>
        <taxon>Bacteria</taxon>
        <taxon>Pseudomonadati</taxon>
        <taxon>Pseudomonadota</taxon>
        <taxon>Alphaproteobacteria</taxon>
        <taxon>Hyphomicrobiales</taxon>
        <taxon>Methylobacteriaceae</taxon>
        <taxon>Methylobacterium</taxon>
    </lineage>
</organism>
<dbReference type="GO" id="GO:0015483">
    <property type="term" value="F:long-chain fatty acid transporting porin activity"/>
    <property type="evidence" value="ECO:0007669"/>
    <property type="project" value="TreeGrafter"/>
</dbReference>
<sequence>MSITSCKAGLRTSVAALCALGGLSVAPASAGGFSLPPADTDILFTEGKYSIRLGGAGIFANQGFSTIRGQAVGYSNYADPIPAPSFAVKVKFAPELSCAFHYSYPYGIGASYNLAAQNGQALSFAELGGLPNATRNIRLTSQEYGGTCAASTSIGPGRAYLLGGGFLQSVRYRESTRLGTLDIAQDGQPGYRVGLAYAIPEYAMQMQVLYRSAVDHTAKGSFTLGPLASAIGLTGGPLSARGVGTLPQSVVVSAQTGIAPQWLVYGSFAWVNWSVLPKFDFTIDQIGPDSKALGLRDGFTTQVGVGHGFTDRLSGTVNLNFDTKTGSASFILPASVGVGLGLEYKTDYGKISGGVLVARVSGGAQRFAAGATVDGTAGPGYAVVTALSYLLDF</sequence>
<dbReference type="InterPro" id="IPR005017">
    <property type="entry name" value="OMPP1/FadL/TodX"/>
</dbReference>
<dbReference type="EMBL" id="BPQO01000003">
    <property type="protein sequence ID" value="GJD87479.1"/>
    <property type="molecule type" value="Genomic_DNA"/>
</dbReference>
<dbReference type="PANTHER" id="PTHR35093">
    <property type="entry name" value="OUTER MEMBRANE PROTEIN NMB0088-RELATED"/>
    <property type="match status" value="1"/>
</dbReference>
<feature type="signal peptide" evidence="8">
    <location>
        <begin position="1"/>
        <end position="30"/>
    </location>
</feature>
<keyword evidence="3" id="KW-1134">Transmembrane beta strand</keyword>
<keyword evidence="4" id="KW-0812">Transmembrane</keyword>
<reference evidence="9" key="2">
    <citation type="submission" date="2021-08" db="EMBL/GenBank/DDBJ databases">
        <authorList>
            <person name="Tani A."/>
            <person name="Ola A."/>
            <person name="Ogura Y."/>
            <person name="Katsura K."/>
            <person name="Hayashi T."/>
        </authorList>
    </citation>
    <scope>NUCLEOTIDE SEQUENCE</scope>
    <source>
        <strain evidence="9">DSM 16372</strain>
    </source>
</reference>
<keyword evidence="10" id="KW-1185">Reference proteome</keyword>
<gene>
    <name evidence="9" type="ORF">BHAOGJBA_0982</name>
</gene>
<comment type="subcellular location">
    <subcellularLocation>
        <location evidence="1">Cell outer membrane</location>
        <topology evidence="1">Multi-pass membrane protein</topology>
    </subcellularLocation>
</comment>
<dbReference type="GO" id="GO:0009279">
    <property type="term" value="C:cell outer membrane"/>
    <property type="evidence" value="ECO:0007669"/>
    <property type="project" value="UniProtKB-SubCell"/>
</dbReference>
<evidence type="ECO:0000313" key="10">
    <source>
        <dbReference type="Proteomes" id="UP001055247"/>
    </source>
</evidence>
<evidence type="ECO:0000256" key="6">
    <source>
        <dbReference type="ARBA" id="ARBA00023136"/>
    </source>
</evidence>
<evidence type="ECO:0000256" key="5">
    <source>
        <dbReference type="ARBA" id="ARBA00022729"/>
    </source>
</evidence>
<dbReference type="Gene3D" id="2.40.160.60">
    <property type="entry name" value="Outer membrane protein transport protein (OMPP1/FadL/TodX)"/>
    <property type="match status" value="1"/>
</dbReference>
<evidence type="ECO:0008006" key="11">
    <source>
        <dbReference type="Google" id="ProtNLM"/>
    </source>
</evidence>
<comment type="caution">
    <text evidence="9">The sequence shown here is derived from an EMBL/GenBank/DDBJ whole genome shotgun (WGS) entry which is preliminary data.</text>
</comment>
<keyword evidence="6" id="KW-0472">Membrane</keyword>
<evidence type="ECO:0000313" key="9">
    <source>
        <dbReference type="EMBL" id="GJD87479.1"/>
    </source>
</evidence>
<protein>
    <recommendedName>
        <fullName evidence="11">Long-chain fatty acid transporter</fullName>
    </recommendedName>
</protein>
<dbReference type="AlphaFoldDB" id="A0AAV4ZHU2"/>
<evidence type="ECO:0000256" key="4">
    <source>
        <dbReference type="ARBA" id="ARBA00022692"/>
    </source>
</evidence>
<dbReference type="SUPFAM" id="SSF56935">
    <property type="entry name" value="Porins"/>
    <property type="match status" value="1"/>
</dbReference>
<evidence type="ECO:0000256" key="1">
    <source>
        <dbReference type="ARBA" id="ARBA00004571"/>
    </source>
</evidence>
<keyword evidence="5 8" id="KW-0732">Signal</keyword>
<reference evidence="9" key="1">
    <citation type="journal article" date="2016" name="Front. Microbiol.">
        <title>Genome Sequence of the Piezophilic, Mesophilic Sulfate-Reducing Bacterium Desulfovibrio indicus J2T.</title>
        <authorList>
            <person name="Cao J."/>
            <person name="Maignien L."/>
            <person name="Shao Z."/>
            <person name="Alain K."/>
            <person name="Jebbar M."/>
        </authorList>
    </citation>
    <scope>NUCLEOTIDE SEQUENCE</scope>
    <source>
        <strain evidence="9">DSM 16372</strain>
    </source>
</reference>
<accession>A0AAV4ZHU2</accession>
<dbReference type="Pfam" id="PF03349">
    <property type="entry name" value="Toluene_X"/>
    <property type="match status" value="1"/>
</dbReference>
<evidence type="ECO:0000256" key="8">
    <source>
        <dbReference type="SAM" id="SignalP"/>
    </source>
</evidence>
<evidence type="ECO:0000256" key="2">
    <source>
        <dbReference type="ARBA" id="ARBA00008163"/>
    </source>
</evidence>
<feature type="chain" id="PRO_5043427955" description="Long-chain fatty acid transporter" evidence="8">
    <location>
        <begin position="31"/>
        <end position="393"/>
    </location>
</feature>
<evidence type="ECO:0000256" key="7">
    <source>
        <dbReference type="ARBA" id="ARBA00023237"/>
    </source>
</evidence>
<comment type="similarity">
    <text evidence="2">Belongs to the OmpP1/FadL family.</text>
</comment>
<dbReference type="PANTHER" id="PTHR35093:SF8">
    <property type="entry name" value="OUTER MEMBRANE PROTEIN NMB0088-RELATED"/>
    <property type="match status" value="1"/>
</dbReference>
<dbReference type="Proteomes" id="UP001055247">
    <property type="component" value="Unassembled WGS sequence"/>
</dbReference>
<keyword evidence="7" id="KW-0998">Cell outer membrane</keyword>
<name>A0AAV4ZHU2_9HYPH</name>
<proteinExistence type="inferred from homology"/>
<evidence type="ECO:0000256" key="3">
    <source>
        <dbReference type="ARBA" id="ARBA00022452"/>
    </source>
</evidence>